<comment type="similarity">
    <text evidence="1">Belongs to the ABC transporter superfamily.</text>
</comment>
<keyword evidence="3" id="KW-0547">Nucleotide-binding</keyword>
<sequence length="317" mass="35047">MQLNSSYIEVRDVNKSYGGQDVLKAVSFTIEKGSIVGLLGPNGTGKTTLVRLLNGVILPDRGTLRVNGYDPITEGNAIRRISGVVTEGAGLYHDMSGVANLRFFAKLYNCFIEERIQALLGQFGLEGAQEKKVGSYSTGMKKRLALAKAMLHQPEILFLDEPTNGLDPEGINQVVTDLKAMNETYGTTIILCSHVLHQLEPLCHTYIFMKNGTILDTGTKKELEKKHLKTIQLKLTTGLTVEGDAYAGYPARRLGPSEVQLELASTDQISALLRQVLQATWVHSAEIMNHDLESLYFNLGGNNDEPEPNHRDRTERY</sequence>
<dbReference type="InterPro" id="IPR003593">
    <property type="entry name" value="AAA+_ATPase"/>
</dbReference>
<dbReference type="EMBL" id="CP009286">
    <property type="protein sequence ID" value="AIQ63465.1"/>
    <property type="molecule type" value="Genomic_DNA"/>
</dbReference>
<dbReference type="Gene3D" id="3.40.50.300">
    <property type="entry name" value="P-loop containing nucleotide triphosphate hydrolases"/>
    <property type="match status" value="1"/>
</dbReference>
<accession>A0A089LTN1</accession>
<keyword evidence="2" id="KW-0813">Transport</keyword>
<dbReference type="Proteomes" id="UP000029507">
    <property type="component" value="Chromosome"/>
</dbReference>
<evidence type="ECO:0000313" key="6">
    <source>
        <dbReference type="EMBL" id="AIQ63465.1"/>
    </source>
</evidence>
<dbReference type="SUPFAM" id="SSF52540">
    <property type="entry name" value="P-loop containing nucleoside triphosphate hydrolases"/>
    <property type="match status" value="1"/>
</dbReference>
<dbReference type="InterPro" id="IPR050763">
    <property type="entry name" value="ABC_transporter_ATP-binding"/>
</dbReference>
<gene>
    <name evidence="6" type="ORF">PSTEL_10595</name>
</gene>
<feature type="domain" description="ABC transporter" evidence="5">
    <location>
        <begin position="8"/>
        <end position="236"/>
    </location>
</feature>
<proteinExistence type="inferred from homology"/>
<dbReference type="PANTHER" id="PTHR42711:SF5">
    <property type="entry name" value="ABC TRANSPORTER ATP-BINDING PROTEIN NATA"/>
    <property type="match status" value="1"/>
</dbReference>
<dbReference type="GO" id="GO:0016887">
    <property type="term" value="F:ATP hydrolysis activity"/>
    <property type="evidence" value="ECO:0007669"/>
    <property type="project" value="InterPro"/>
</dbReference>
<organism evidence="6 7">
    <name type="scientific">Paenibacillus stellifer</name>
    <dbReference type="NCBI Taxonomy" id="169760"/>
    <lineage>
        <taxon>Bacteria</taxon>
        <taxon>Bacillati</taxon>
        <taxon>Bacillota</taxon>
        <taxon>Bacilli</taxon>
        <taxon>Bacillales</taxon>
        <taxon>Paenibacillaceae</taxon>
        <taxon>Paenibacillus</taxon>
    </lineage>
</organism>
<dbReference type="STRING" id="169760.PSTEL_10595"/>
<dbReference type="HOGENOM" id="CLU_000604_1_2_9"/>
<reference evidence="6 7" key="1">
    <citation type="submission" date="2014-08" db="EMBL/GenBank/DDBJ databases">
        <title>Comparative genomics of the Paenibacillus odorifer group.</title>
        <authorList>
            <person name="den Bakker H.C."/>
            <person name="Tsai Y.-C."/>
            <person name="Martin N."/>
            <person name="Korlach J."/>
            <person name="Wiedmann M."/>
        </authorList>
    </citation>
    <scope>NUCLEOTIDE SEQUENCE [LARGE SCALE GENOMIC DNA]</scope>
    <source>
        <strain evidence="6 7">DSM 14472</strain>
    </source>
</reference>
<keyword evidence="4" id="KW-0067">ATP-binding</keyword>
<evidence type="ECO:0000256" key="2">
    <source>
        <dbReference type="ARBA" id="ARBA00022448"/>
    </source>
</evidence>
<evidence type="ECO:0000259" key="5">
    <source>
        <dbReference type="PROSITE" id="PS50893"/>
    </source>
</evidence>
<dbReference type="InterPro" id="IPR027417">
    <property type="entry name" value="P-loop_NTPase"/>
</dbReference>
<dbReference type="GO" id="GO:0005524">
    <property type="term" value="F:ATP binding"/>
    <property type="evidence" value="ECO:0007669"/>
    <property type="project" value="UniProtKB-KW"/>
</dbReference>
<dbReference type="PANTHER" id="PTHR42711">
    <property type="entry name" value="ABC TRANSPORTER ATP-BINDING PROTEIN"/>
    <property type="match status" value="1"/>
</dbReference>
<dbReference type="InterPro" id="IPR003439">
    <property type="entry name" value="ABC_transporter-like_ATP-bd"/>
</dbReference>
<evidence type="ECO:0000256" key="1">
    <source>
        <dbReference type="ARBA" id="ARBA00005417"/>
    </source>
</evidence>
<dbReference type="PROSITE" id="PS50893">
    <property type="entry name" value="ABC_TRANSPORTER_2"/>
    <property type="match status" value="1"/>
</dbReference>
<dbReference type="SMART" id="SM00382">
    <property type="entry name" value="AAA"/>
    <property type="match status" value="1"/>
</dbReference>
<dbReference type="CDD" id="cd03230">
    <property type="entry name" value="ABC_DR_subfamily_A"/>
    <property type="match status" value="1"/>
</dbReference>
<dbReference type="KEGG" id="pste:PSTEL_10595"/>
<evidence type="ECO:0000256" key="3">
    <source>
        <dbReference type="ARBA" id="ARBA00022741"/>
    </source>
</evidence>
<name>A0A089LTN1_9BACL</name>
<dbReference type="AlphaFoldDB" id="A0A089LTN1"/>
<evidence type="ECO:0000313" key="7">
    <source>
        <dbReference type="Proteomes" id="UP000029507"/>
    </source>
</evidence>
<dbReference type="RefSeq" id="WP_038695017.1">
    <property type="nucleotide sequence ID" value="NZ_CP009286.1"/>
</dbReference>
<keyword evidence="7" id="KW-1185">Reference proteome</keyword>
<dbReference type="Pfam" id="PF00005">
    <property type="entry name" value="ABC_tran"/>
    <property type="match status" value="1"/>
</dbReference>
<protein>
    <recommendedName>
        <fullName evidence="5">ABC transporter domain-containing protein</fullName>
    </recommendedName>
</protein>
<evidence type="ECO:0000256" key="4">
    <source>
        <dbReference type="ARBA" id="ARBA00022840"/>
    </source>
</evidence>